<feature type="transmembrane region" description="Helical" evidence="7">
    <location>
        <begin position="356"/>
        <end position="377"/>
    </location>
</feature>
<name>A0A5C3LQX7_9AGAR</name>
<comment type="subcellular location">
    <subcellularLocation>
        <location evidence="1">Membrane</location>
        <topology evidence="1">Multi-pass membrane protein</topology>
    </subcellularLocation>
</comment>
<feature type="transmembrane region" description="Helical" evidence="7">
    <location>
        <begin position="209"/>
        <end position="231"/>
    </location>
</feature>
<evidence type="ECO:0000259" key="8">
    <source>
        <dbReference type="PROSITE" id="PS50850"/>
    </source>
</evidence>
<dbReference type="InterPro" id="IPR036259">
    <property type="entry name" value="MFS_trans_sf"/>
</dbReference>
<keyword evidence="4 7" id="KW-1133">Transmembrane helix</keyword>
<evidence type="ECO:0000256" key="3">
    <source>
        <dbReference type="ARBA" id="ARBA00022692"/>
    </source>
</evidence>
<proteinExistence type="predicted"/>
<protein>
    <submittedName>
        <fullName evidence="9">Major facilitator superfamily multidrug-resistance, DHA1 sub-family</fullName>
    </submittedName>
</protein>
<organism evidence="9 10">
    <name type="scientific">Crucibulum laeve</name>
    <dbReference type="NCBI Taxonomy" id="68775"/>
    <lineage>
        <taxon>Eukaryota</taxon>
        <taxon>Fungi</taxon>
        <taxon>Dikarya</taxon>
        <taxon>Basidiomycota</taxon>
        <taxon>Agaricomycotina</taxon>
        <taxon>Agaricomycetes</taxon>
        <taxon>Agaricomycetidae</taxon>
        <taxon>Agaricales</taxon>
        <taxon>Agaricineae</taxon>
        <taxon>Nidulariaceae</taxon>
        <taxon>Crucibulum</taxon>
    </lineage>
</organism>
<evidence type="ECO:0000256" key="1">
    <source>
        <dbReference type="ARBA" id="ARBA00004141"/>
    </source>
</evidence>
<dbReference type="PROSITE" id="PS50850">
    <property type="entry name" value="MFS"/>
    <property type="match status" value="1"/>
</dbReference>
<feature type="transmembrane region" description="Helical" evidence="7">
    <location>
        <begin position="419"/>
        <end position="439"/>
    </location>
</feature>
<keyword evidence="10" id="KW-1185">Reference proteome</keyword>
<feature type="transmembrane region" description="Helical" evidence="7">
    <location>
        <begin position="389"/>
        <end position="407"/>
    </location>
</feature>
<dbReference type="Proteomes" id="UP000308652">
    <property type="component" value="Unassembled WGS sequence"/>
</dbReference>
<dbReference type="Gene3D" id="1.20.1250.20">
    <property type="entry name" value="MFS general substrate transporter like domains"/>
    <property type="match status" value="1"/>
</dbReference>
<dbReference type="AlphaFoldDB" id="A0A5C3LQX7"/>
<keyword evidence="3 7" id="KW-0812">Transmembrane</keyword>
<dbReference type="InterPro" id="IPR011701">
    <property type="entry name" value="MFS"/>
</dbReference>
<dbReference type="Pfam" id="PF07690">
    <property type="entry name" value="MFS_1"/>
    <property type="match status" value="1"/>
</dbReference>
<feature type="transmembrane region" description="Helical" evidence="7">
    <location>
        <begin position="74"/>
        <end position="94"/>
    </location>
</feature>
<keyword evidence="5 7" id="KW-0472">Membrane</keyword>
<dbReference type="EMBL" id="ML213620">
    <property type="protein sequence ID" value="TFK35559.1"/>
    <property type="molecule type" value="Genomic_DNA"/>
</dbReference>
<sequence length="519" mass="56859">MSTTEPINEEIPQVDDPNDQPAKRTPLPKFQLFIVLLIQFAEPITGCVIYPFINQFVRAIDTGVTGGDERKTGYYAGIIESAFFFAEAATVFQWGWLSDRYGRRPILLIAPLGLTFAMLAFGLSKTFWPLVISRSFQGIFNGNIGVSKKCYGRGNLTDPTNIGDAFSMMPLMWSIGTTLGPIIGGVLTSPATRWPDTLGKIALLREYPYFLPCLVSALLAFATFLTACIGLKETLPSAIAKSKEKRGRFHNGSGIEPSSSSILIDHGEGCDYGTGGLPQSAAEHLPVFANPDDVAKPLRPEDQAKPVPLRALLTRPILMTYLCYFLLVFTDMSYQVLNPLMWSTSVSLGGLGLSPYRIGTIMGTWGFCNAFFQINFLGRVIRWLGPRKVFTMSYASFFICIGCYPLASYFASLAGGVDIRVAAVIFVQLSFQMMIYMSYGSIHILLVEVAPNKATLGSINGIAQMLGSATRSLAPTFASSLFSISLQRHLMGGNFVYYVLLVVTLFGIRASLLLPRSRN</sequence>
<feature type="transmembrane region" description="Helical" evidence="7">
    <location>
        <begin position="171"/>
        <end position="189"/>
    </location>
</feature>
<gene>
    <name evidence="9" type="ORF">BDQ12DRAFT_611492</name>
</gene>
<dbReference type="InterPro" id="IPR020846">
    <property type="entry name" value="MFS_dom"/>
</dbReference>
<feature type="transmembrane region" description="Helical" evidence="7">
    <location>
        <begin position="318"/>
        <end position="336"/>
    </location>
</feature>
<evidence type="ECO:0000256" key="7">
    <source>
        <dbReference type="SAM" id="Phobius"/>
    </source>
</evidence>
<dbReference type="GO" id="GO:0022857">
    <property type="term" value="F:transmembrane transporter activity"/>
    <property type="evidence" value="ECO:0007669"/>
    <property type="project" value="InterPro"/>
</dbReference>
<evidence type="ECO:0000256" key="2">
    <source>
        <dbReference type="ARBA" id="ARBA00022448"/>
    </source>
</evidence>
<dbReference type="PANTHER" id="PTHR23504">
    <property type="entry name" value="MAJOR FACILITATOR SUPERFAMILY DOMAIN-CONTAINING PROTEIN 10"/>
    <property type="match status" value="1"/>
</dbReference>
<dbReference type="PANTHER" id="PTHR23504:SF15">
    <property type="entry name" value="MAJOR FACILITATOR SUPERFAMILY (MFS) PROFILE DOMAIN-CONTAINING PROTEIN"/>
    <property type="match status" value="1"/>
</dbReference>
<feature type="region of interest" description="Disordered" evidence="6">
    <location>
        <begin position="1"/>
        <end position="21"/>
    </location>
</feature>
<accession>A0A5C3LQX7</accession>
<feature type="domain" description="Major facilitator superfamily (MFS) profile" evidence="8">
    <location>
        <begin position="31"/>
        <end position="519"/>
    </location>
</feature>
<feature type="transmembrane region" description="Helical" evidence="7">
    <location>
        <begin position="106"/>
        <end position="124"/>
    </location>
</feature>
<evidence type="ECO:0000313" key="9">
    <source>
        <dbReference type="EMBL" id="TFK35559.1"/>
    </source>
</evidence>
<reference evidence="9 10" key="1">
    <citation type="journal article" date="2019" name="Nat. Ecol. Evol.">
        <title>Megaphylogeny resolves global patterns of mushroom evolution.</title>
        <authorList>
            <person name="Varga T."/>
            <person name="Krizsan K."/>
            <person name="Foldi C."/>
            <person name="Dima B."/>
            <person name="Sanchez-Garcia M."/>
            <person name="Sanchez-Ramirez S."/>
            <person name="Szollosi G.J."/>
            <person name="Szarkandi J.G."/>
            <person name="Papp V."/>
            <person name="Albert L."/>
            <person name="Andreopoulos W."/>
            <person name="Angelini C."/>
            <person name="Antonin V."/>
            <person name="Barry K.W."/>
            <person name="Bougher N.L."/>
            <person name="Buchanan P."/>
            <person name="Buyck B."/>
            <person name="Bense V."/>
            <person name="Catcheside P."/>
            <person name="Chovatia M."/>
            <person name="Cooper J."/>
            <person name="Damon W."/>
            <person name="Desjardin D."/>
            <person name="Finy P."/>
            <person name="Geml J."/>
            <person name="Haridas S."/>
            <person name="Hughes K."/>
            <person name="Justo A."/>
            <person name="Karasinski D."/>
            <person name="Kautmanova I."/>
            <person name="Kiss B."/>
            <person name="Kocsube S."/>
            <person name="Kotiranta H."/>
            <person name="LaButti K.M."/>
            <person name="Lechner B.E."/>
            <person name="Liimatainen K."/>
            <person name="Lipzen A."/>
            <person name="Lukacs Z."/>
            <person name="Mihaltcheva S."/>
            <person name="Morgado L.N."/>
            <person name="Niskanen T."/>
            <person name="Noordeloos M.E."/>
            <person name="Ohm R.A."/>
            <person name="Ortiz-Santana B."/>
            <person name="Ovrebo C."/>
            <person name="Racz N."/>
            <person name="Riley R."/>
            <person name="Savchenko A."/>
            <person name="Shiryaev A."/>
            <person name="Soop K."/>
            <person name="Spirin V."/>
            <person name="Szebenyi C."/>
            <person name="Tomsovsky M."/>
            <person name="Tulloss R.E."/>
            <person name="Uehling J."/>
            <person name="Grigoriev I.V."/>
            <person name="Vagvolgyi C."/>
            <person name="Papp T."/>
            <person name="Martin F.M."/>
            <person name="Miettinen O."/>
            <person name="Hibbett D.S."/>
            <person name="Nagy L.G."/>
        </authorList>
    </citation>
    <scope>NUCLEOTIDE SEQUENCE [LARGE SCALE GENOMIC DNA]</scope>
    <source>
        <strain evidence="9 10">CBS 166.37</strain>
    </source>
</reference>
<dbReference type="SUPFAM" id="SSF103473">
    <property type="entry name" value="MFS general substrate transporter"/>
    <property type="match status" value="1"/>
</dbReference>
<evidence type="ECO:0000256" key="5">
    <source>
        <dbReference type="ARBA" id="ARBA00023136"/>
    </source>
</evidence>
<evidence type="ECO:0000256" key="6">
    <source>
        <dbReference type="SAM" id="MobiDB-lite"/>
    </source>
</evidence>
<keyword evidence="2" id="KW-0813">Transport</keyword>
<evidence type="ECO:0000313" key="10">
    <source>
        <dbReference type="Proteomes" id="UP000308652"/>
    </source>
</evidence>
<dbReference type="OrthoDB" id="419616at2759"/>
<dbReference type="GO" id="GO:0016020">
    <property type="term" value="C:membrane"/>
    <property type="evidence" value="ECO:0007669"/>
    <property type="project" value="UniProtKB-SubCell"/>
</dbReference>
<feature type="transmembrane region" description="Helical" evidence="7">
    <location>
        <begin position="495"/>
        <end position="514"/>
    </location>
</feature>
<evidence type="ECO:0000256" key="4">
    <source>
        <dbReference type="ARBA" id="ARBA00022989"/>
    </source>
</evidence>
<feature type="transmembrane region" description="Helical" evidence="7">
    <location>
        <begin position="30"/>
        <end position="53"/>
    </location>
</feature>